<dbReference type="Gene3D" id="3.20.20.20">
    <property type="entry name" value="Dihydropteroate synthase-like"/>
    <property type="match status" value="1"/>
</dbReference>
<dbReference type="InterPro" id="IPR006390">
    <property type="entry name" value="DHP_synth_dom"/>
</dbReference>
<protein>
    <submittedName>
        <fullName evidence="3">Dihydropteroate synthase</fullName>
    </submittedName>
</protein>
<dbReference type="PROSITE" id="PS50972">
    <property type="entry name" value="PTERIN_BINDING"/>
    <property type="match status" value="1"/>
</dbReference>
<accession>A0A1G9H618</accession>
<evidence type="ECO:0000313" key="4">
    <source>
        <dbReference type="Proteomes" id="UP000199475"/>
    </source>
</evidence>
<dbReference type="GO" id="GO:0004156">
    <property type="term" value="F:dihydropteroate synthase activity"/>
    <property type="evidence" value="ECO:0007669"/>
    <property type="project" value="InterPro"/>
</dbReference>
<dbReference type="Pfam" id="PF00809">
    <property type="entry name" value="Pterin_bind"/>
    <property type="match status" value="1"/>
</dbReference>
<dbReference type="RefSeq" id="WP_093247887.1">
    <property type="nucleotide sequence ID" value="NZ_FNGP01000001.1"/>
</dbReference>
<dbReference type="SUPFAM" id="SSF51717">
    <property type="entry name" value="Dihydropteroate synthetase-like"/>
    <property type="match status" value="1"/>
</dbReference>
<dbReference type="InterPro" id="IPR011005">
    <property type="entry name" value="Dihydropteroate_synth-like_sf"/>
</dbReference>
<comment type="similarity">
    <text evidence="1">Belongs to the DHPS family.</text>
</comment>
<gene>
    <name evidence="3" type="ORF">SAMN04488242_0098</name>
</gene>
<feature type="domain" description="Pterin-binding" evidence="2">
    <location>
        <begin position="23"/>
        <end position="280"/>
    </location>
</feature>
<dbReference type="PANTHER" id="PTHR20941:SF8">
    <property type="entry name" value="INACTIVE DIHYDROPTEROATE SYNTHASE 2"/>
    <property type="match status" value="1"/>
</dbReference>
<dbReference type="EMBL" id="FNGP01000001">
    <property type="protein sequence ID" value="SDL08312.1"/>
    <property type="molecule type" value="Genomic_DNA"/>
</dbReference>
<dbReference type="PANTHER" id="PTHR20941">
    <property type="entry name" value="FOLATE SYNTHESIS PROTEINS"/>
    <property type="match status" value="1"/>
</dbReference>
<dbReference type="NCBIfam" id="TIGR01496">
    <property type="entry name" value="DHPS"/>
    <property type="match status" value="1"/>
</dbReference>
<dbReference type="OrthoDB" id="9811744at2"/>
<reference evidence="3 4" key="1">
    <citation type="submission" date="2016-10" db="EMBL/GenBank/DDBJ databases">
        <authorList>
            <person name="de Groot N.N."/>
        </authorList>
    </citation>
    <scope>NUCLEOTIDE SEQUENCE [LARGE SCALE GENOMIC DNA]</scope>
    <source>
        <strain evidence="3 4">CGMCC 1.9159</strain>
    </source>
</reference>
<dbReference type="InterPro" id="IPR045031">
    <property type="entry name" value="DHP_synth-like"/>
</dbReference>
<dbReference type="STRING" id="686624.SAMN04488242_0098"/>
<proteinExistence type="inferred from homology"/>
<evidence type="ECO:0000256" key="1">
    <source>
        <dbReference type="ARBA" id="ARBA00009503"/>
    </source>
</evidence>
<dbReference type="Proteomes" id="UP000199475">
    <property type="component" value="Unassembled WGS sequence"/>
</dbReference>
<keyword evidence="4" id="KW-1185">Reference proteome</keyword>
<dbReference type="GO" id="GO:0009396">
    <property type="term" value="P:folic acid-containing compound biosynthetic process"/>
    <property type="evidence" value="ECO:0007669"/>
    <property type="project" value="InterPro"/>
</dbReference>
<dbReference type="InterPro" id="IPR000489">
    <property type="entry name" value="Pterin-binding_dom"/>
</dbReference>
<sequence length="298" mass="31317">MTAVPVASAPLVLGGRTFDARRPAVMGIINRTPDSFFSAARFASLDAALARAREMVTEGIDLIDVGGVRAGQEGGWVDEAEEIDRVRPLLRALRDELPGVVISLDTWRAEVAEACAGLVDLVNDTWAGADPALVDVAARLGAGYVVSHTGGLPPRTDPVGIDYGAGDDAVVGDVLRVLADGAARALAAGVRPDGVLVDPTLDFGKRTIDSLALVRATDRIVALGHPVLQAISRKDFVGEALDLPVDDRLEGTLAATAIAAWQGATVFRAHDVRATRRVLDMVASIRGDRPPARSERGR</sequence>
<dbReference type="GO" id="GO:0005829">
    <property type="term" value="C:cytosol"/>
    <property type="evidence" value="ECO:0007669"/>
    <property type="project" value="TreeGrafter"/>
</dbReference>
<name>A0A1G9H618_9ACTN</name>
<evidence type="ECO:0000259" key="2">
    <source>
        <dbReference type="PROSITE" id="PS50972"/>
    </source>
</evidence>
<evidence type="ECO:0000313" key="3">
    <source>
        <dbReference type="EMBL" id="SDL08312.1"/>
    </source>
</evidence>
<dbReference type="AlphaFoldDB" id="A0A1G9H618"/>
<organism evidence="3 4">
    <name type="scientific">Tessaracoccus oleiagri</name>
    <dbReference type="NCBI Taxonomy" id="686624"/>
    <lineage>
        <taxon>Bacteria</taxon>
        <taxon>Bacillati</taxon>
        <taxon>Actinomycetota</taxon>
        <taxon>Actinomycetes</taxon>
        <taxon>Propionibacteriales</taxon>
        <taxon>Propionibacteriaceae</taxon>
        <taxon>Tessaracoccus</taxon>
    </lineage>
</organism>